<dbReference type="FunFam" id="3.40.50.1000:FF:000051">
    <property type="entry name" value="Phospholysine phosphohistidine inorganic pyrophosphate phosphatase"/>
    <property type="match status" value="1"/>
</dbReference>
<dbReference type="PANTHER" id="PTHR19288">
    <property type="entry name" value="4-NITROPHENYLPHOSPHATASE-RELATED"/>
    <property type="match status" value="1"/>
</dbReference>
<evidence type="ECO:0000256" key="2">
    <source>
        <dbReference type="ARBA" id="ARBA00004123"/>
    </source>
</evidence>
<evidence type="ECO:0000256" key="4">
    <source>
        <dbReference type="ARBA" id="ARBA00007958"/>
    </source>
</evidence>
<dbReference type="eggNOG" id="KOG3040">
    <property type="taxonomic scope" value="Eukaryota"/>
</dbReference>
<reference evidence="14 16" key="2">
    <citation type="journal article" date="2013" name="Nature">
        <title>Insights into bilaterian evolution from three spiralian genomes.</title>
        <authorList>
            <person name="Simakov O."/>
            <person name="Marletaz F."/>
            <person name="Cho S.J."/>
            <person name="Edsinger-Gonzales E."/>
            <person name="Havlak P."/>
            <person name="Hellsten U."/>
            <person name="Kuo D.H."/>
            <person name="Larsson T."/>
            <person name="Lv J."/>
            <person name="Arendt D."/>
            <person name="Savage R."/>
            <person name="Osoegawa K."/>
            <person name="de Jong P."/>
            <person name="Grimwood J."/>
            <person name="Chapman J.A."/>
            <person name="Shapiro H."/>
            <person name="Aerts A."/>
            <person name="Otillar R.P."/>
            <person name="Terry A.Y."/>
            <person name="Boore J.L."/>
            <person name="Grigoriev I.V."/>
            <person name="Lindberg D.R."/>
            <person name="Seaver E.C."/>
            <person name="Weisblat D.A."/>
            <person name="Putnam N.H."/>
            <person name="Rokhsar D.S."/>
        </authorList>
    </citation>
    <scope>NUCLEOTIDE SEQUENCE</scope>
</reference>
<dbReference type="HOGENOM" id="CLU_043473_4_1_1"/>
<comment type="function">
    <text evidence="11">Phosphatase that hydrolyzes imidodiphosphate, 3-phosphohistidine and 6-phospholysine. Has broad substrate specificity and can also hydrolyze inorganic diphosphate, but with lower efficiency.</text>
</comment>
<dbReference type="EC" id="3.6.1.1" evidence="5"/>
<dbReference type="InterPro" id="IPR006355">
    <property type="entry name" value="LHPP/HDHD2"/>
</dbReference>
<dbReference type="GO" id="GO:0005737">
    <property type="term" value="C:cytoplasm"/>
    <property type="evidence" value="ECO:0000318"/>
    <property type="project" value="GO_Central"/>
</dbReference>
<evidence type="ECO:0000256" key="5">
    <source>
        <dbReference type="ARBA" id="ARBA00012146"/>
    </source>
</evidence>
<gene>
    <name evidence="15" type="primary">20194564</name>
    <name evidence="14" type="ORF">HELRODRAFT_102728</name>
</gene>
<dbReference type="GO" id="GO:0046872">
    <property type="term" value="F:metal ion binding"/>
    <property type="evidence" value="ECO:0007669"/>
    <property type="project" value="UniProtKB-KW"/>
</dbReference>
<dbReference type="Gene3D" id="3.40.50.1000">
    <property type="entry name" value="HAD superfamily/HAD-like"/>
    <property type="match status" value="2"/>
</dbReference>
<name>T1EDB2_HELRO</name>
<dbReference type="Pfam" id="PF13344">
    <property type="entry name" value="Hydrolase_6"/>
    <property type="match status" value="1"/>
</dbReference>
<dbReference type="EMBL" id="AMQM01006931">
    <property type="status" value="NOT_ANNOTATED_CDS"/>
    <property type="molecule type" value="Genomic_DNA"/>
</dbReference>
<dbReference type="OMA" id="EEHIFMP"/>
<dbReference type="EnsemblMetazoa" id="HelroT102728">
    <property type="protein sequence ID" value="HelroP102728"/>
    <property type="gene ID" value="HelroG102728"/>
</dbReference>
<comment type="similarity">
    <text evidence="4">Belongs to the HAD-like hydrolase superfamily.</text>
</comment>
<dbReference type="InterPro" id="IPR023214">
    <property type="entry name" value="HAD_sf"/>
</dbReference>
<comment type="cofactor">
    <cofactor evidence="1">
        <name>Mg(2+)</name>
        <dbReference type="ChEBI" id="CHEBI:18420"/>
    </cofactor>
</comment>
<evidence type="ECO:0000256" key="13">
    <source>
        <dbReference type="ARBA" id="ARBA00047820"/>
    </source>
</evidence>
<dbReference type="GO" id="GO:0016791">
    <property type="term" value="F:phosphatase activity"/>
    <property type="evidence" value="ECO:0000318"/>
    <property type="project" value="GO_Central"/>
</dbReference>
<dbReference type="Pfam" id="PF13242">
    <property type="entry name" value="Hydrolase_like"/>
    <property type="match status" value="1"/>
</dbReference>
<dbReference type="InParanoid" id="T1EDB2"/>
<dbReference type="GO" id="GO:0005634">
    <property type="term" value="C:nucleus"/>
    <property type="evidence" value="ECO:0007669"/>
    <property type="project" value="UniProtKB-SubCell"/>
</dbReference>
<dbReference type="RefSeq" id="XP_009026782.1">
    <property type="nucleotide sequence ID" value="XM_009028534.1"/>
</dbReference>
<dbReference type="InterPro" id="IPR036412">
    <property type="entry name" value="HAD-like_sf"/>
</dbReference>
<evidence type="ECO:0000256" key="9">
    <source>
        <dbReference type="ARBA" id="ARBA00022842"/>
    </source>
</evidence>
<reference evidence="15" key="3">
    <citation type="submission" date="2015-06" db="UniProtKB">
        <authorList>
            <consortium name="EnsemblMetazoa"/>
        </authorList>
    </citation>
    <scope>IDENTIFICATION</scope>
</reference>
<evidence type="ECO:0000256" key="6">
    <source>
        <dbReference type="ARBA" id="ARBA00022490"/>
    </source>
</evidence>
<dbReference type="InterPro" id="IPR006357">
    <property type="entry name" value="HAD-SF_hydro_IIA"/>
</dbReference>
<evidence type="ECO:0000256" key="7">
    <source>
        <dbReference type="ARBA" id="ARBA00022723"/>
    </source>
</evidence>
<dbReference type="NCBIfam" id="TIGR01460">
    <property type="entry name" value="HAD-SF-IIA"/>
    <property type="match status" value="1"/>
</dbReference>
<comment type="catalytic activity">
    <reaction evidence="13">
        <text>diphosphate + H2O = 2 phosphate + H(+)</text>
        <dbReference type="Rhea" id="RHEA:24576"/>
        <dbReference type="ChEBI" id="CHEBI:15377"/>
        <dbReference type="ChEBI" id="CHEBI:15378"/>
        <dbReference type="ChEBI" id="CHEBI:33019"/>
        <dbReference type="ChEBI" id="CHEBI:43474"/>
        <dbReference type="EC" id="3.6.1.1"/>
    </reaction>
</comment>
<keyword evidence="9" id="KW-0460">Magnesium</keyword>
<dbReference type="OrthoDB" id="426235at2759"/>
<dbReference type="InterPro" id="IPR006439">
    <property type="entry name" value="HAD-SF_hydro_IA"/>
</dbReference>
<dbReference type="GO" id="GO:0005829">
    <property type="term" value="C:cytosol"/>
    <property type="evidence" value="ECO:0000318"/>
    <property type="project" value="GO_Central"/>
</dbReference>
<evidence type="ECO:0000256" key="8">
    <source>
        <dbReference type="ARBA" id="ARBA00022801"/>
    </source>
</evidence>
<evidence type="ECO:0000313" key="14">
    <source>
        <dbReference type="EMBL" id="ESN95134.1"/>
    </source>
</evidence>
<protein>
    <recommendedName>
        <fullName evidence="12">Phospholysine phosphohistidine inorganic pyrophosphate phosphatase</fullName>
        <ecNumber evidence="5">3.6.1.1</ecNumber>
    </recommendedName>
</protein>
<evidence type="ECO:0000313" key="15">
    <source>
        <dbReference type="EnsemblMetazoa" id="HelroP102728"/>
    </source>
</evidence>
<evidence type="ECO:0000256" key="11">
    <source>
        <dbReference type="ARBA" id="ARBA00037258"/>
    </source>
</evidence>
<dbReference type="SUPFAM" id="SSF56784">
    <property type="entry name" value="HAD-like"/>
    <property type="match status" value="1"/>
</dbReference>
<evidence type="ECO:0000313" key="16">
    <source>
        <dbReference type="Proteomes" id="UP000015101"/>
    </source>
</evidence>
<dbReference type="STRING" id="6412.T1EDB2"/>
<reference evidence="16" key="1">
    <citation type="submission" date="2012-12" db="EMBL/GenBank/DDBJ databases">
        <authorList>
            <person name="Hellsten U."/>
            <person name="Grimwood J."/>
            <person name="Chapman J.A."/>
            <person name="Shapiro H."/>
            <person name="Aerts A."/>
            <person name="Otillar R.P."/>
            <person name="Terry A.Y."/>
            <person name="Boore J.L."/>
            <person name="Simakov O."/>
            <person name="Marletaz F."/>
            <person name="Cho S.-J."/>
            <person name="Edsinger-Gonzales E."/>
            <person name="Havlak P."/>
            <person name="Kuo D.-H."/>
            <person name="Larsson T."/>
            <person name="Lv J."/>
            <person name="Arendt D."/>
            <person name="Savage R."/>
            <person name="Osoegawa K."/>
            <person name="de Jong P."/>
            <person name="Lindberg D.R."/>
            <person name="Seaver E.C."/>
            <person name="Weisblat D.A."/>
            <person name="Putnam N.H."/>
            <person name="Grigoriev I.V."/>
            <person name="Rokhsar D.S."/>
        </authorList>
    </citation>
    <scope>NUCLEOTIDE SEQUENCE</scope>
</reference>
<sequence length="286" mass="31504">MTSRGGSCNDGASSNSNVSNSTNWTKGVKGFLLDVYGVAYNCGQTFSLIDGSVEAVSKLRKAGIPFRFCSNTSTKTPEKVLERLLEFGFDVKPGEIFTPIPVVKNYLRKHGYRPFILVDPCVDQEFAEFDQSDPNCVVLGDAKHRFSYENLNKAFQMLTDKKDSAIITLGTGKYYKETEGMFLDCGVFAKALEFATDKQSVCIGKPSKEFFTAAMNSMGLKPEETVMVGDDIIGDVQGAQQAGLKGVQVRTGKYRQLVDEPHSYVRPDAYVDNLLQAIEIYLAGKI</sequence>
<keyword evidence="6" id="KW-0963">Cytoplasm</keyword>
<keyword evidence="7" id="KW-0479">Metal-binding</keyword>
<dbReference type="Proteomes" id="UP000015101">
    <property type="component" value="Unassembled WGS sequence"/>
</dbReference>
<dbReference type="NCBIfam" id="TIGR01458">
    <property type="entry name" value="HAD-SF-IIA-hyp3"/>
    <property type="match status" value="1"/>
</dbReference>
<evidence type="ECO:0000256" key="3">
    <source>
        <dbReference type="ARBA" id="ARBA00004496"/>
    </source>
</evidence>
<dbReference type="EMBL" id="KB097542">
    <property type="protein sequence ID" value="ESN95134.1"/>
    <property type="molecule type" value="Genomic_DNA"/>
</dbReference>
<evidence type="ECO:0000256" key="10">
    <source>
        <dbReference type="ARBA" id="ARBA00023242"/>
    </source>
</evidence>
<organism evidence="15 16">
    <name type="scientific">Helobdella robusta</name>
    <name type="common">Californian leech</name>
    <dbReference type="NCBI Taxonomy" id="6412"/>
    <lineage>
        <taxon>Eukaryota</taxon>
        <taxon>Metazoa</taxon>
        <taxon>Spiralia</taxon>
        <taxon>Lophotrochozoa</taxon>
        <taxon>Annelida</taxon>
        <taxon>Clitellata</taxon>
        <taxon>Hirudinea</taxon>
        <taxon>Rhynchobdellida</taxon>
        <taxon>Glossiphoniidae</taxon>
        <taxon>Helobdella</taxon>
    </lineage>
</organism>
<dbReference type="PANTHER" id="PTHR19288:SF44">
    <property type="entry name" value="PHOSPHOLYSINE PHOSPHOHISTIDINE INORGANIC PYROPHOSPHATE PHOSPHATASE"/>
    <property type="match status" value="1"/>
</dbReference>
<evidence type="ECO:0000256" key="1">
    <source>
        <dbReference type="ARBA" id="ARBA00001946"/>
    </source>
</evidence>
<dbReference type="GeneID" id="20194564"/>
<dbReference type="AlphaFoldDB" id="T1EDB2"/>
<keyword evidence="8" id="KW-0378">Hydrolase</keyword>
<dbReference type="GO" id="GO:0004427">
    <property type="term" value="F:inorganic diphosphate phosphatase activity"/>
    <property type="evidence" value="ECO:0000318"/>
    <property type="project" value="GO_Central"/>
</dbReference>
<evidence type="ECO:0000256" key="12">
    <source>
        <dbReference type="ARBA" id="ARBA00039357"/>
    </source>
</evidence>
<comment type="subcellular location">
    <subcellularLocation>
        <location evidence="3">Cytoplasm</location>
    </subcellularLocation>
    <subcellularLocation>
        <location evidence="2">Nucleus</location>
    </subcellularLocation>
</comment>
<proteinExistence type="inferred from homology"/>
<dbReference type="CTD" id="20194564"/>
<dbReference type="NCBIfam" id="TIGR01549">
    <property type="entry name" value="HAD-SF-IA-v1"/>
    <property type="match status" value="1"/>
</dbReference>
<keyword evidence="16" id="KW-1185">Reference proteome</keyword>
<keyword evidence="10" id="KW-0539">Nucleus</keyword>
<dbReference type="KEGG" id="hro:HELRODRAFT_102728"/>
<accession>T1EDB2</accession>